<sequence length="100" mass="11154">MASRTERHHEQRISRLYVVKGRVQGVGYRYFAQTAAAQAGVTGWVRNRDDGAVESYATGTPAQLAEYSGRLRMGPRFGEVRSLEEIEAPLLQSDGFSIKH</sequence>
<evidence type="ECO:0000256" key="2">
    <source>
        <dbReference type="ARBA" id="ARBA00012150"/>
    </source>
</evidence>
<dbReference type="KEGG" id="pfer:IRI77_07440"/>
<dbReference type="Gene3D" id="3.30.70.100">
    <property type="match status" value="1"/>
</dbReference>
<dbReference type="EMBL" id="CP063849">
    <property type="protein sequence ID" value="QOY89776.1"/>
    <property type="molecule type" value="Genomic_DNA"/>
</dbReference>
<evidence type="ECO:0000256" key="5">
    <source>
        <dbReference type="RuleBase" id="RU004168"/>
    </source>
</evidence>
<dbReference type="Proteomes" id="UP000593892">
    <property type="component" value="Chromosome"/>
</dbReference>
<evidence type="ECO:0000313" key="7">
    <source>
        <dbReference type="EMBL" id="QOY89776.1"/>
    </source>
</evidence>
<evidence type="ECO:0000259" key="6">
    <source>
        <dbReference type="PROSITE" id="PS51160"/>
    </source>
</evidence>
<dbReference type="PROSITE" id="PS51160">
    <property type="entry name" value="ACYLPHOSPHATASE_3"/>
    <property type="match status" value="1"/>
</dbReference>
<dbReference type="InterPro" id="IPR017968">
    <property type="entry name" value="Acylphosphatase_CS"/>
</dbReference>
<protein>
    <recommendedName>
        <fullName evidence="2 4">acylphosphatase</fullName>
        <ecNumber evidence="2 4">3.6.1.7</ecNumber>
    </recommendedName>
</protein>
<evidence type="ECO:0000256" key="3">
    <source>
        <dbReference type="ARBA" id="ARBA00047645"/>
    </source>
</evidence>
<gene>
    <name evidence="7" type="ORF">IRI77_07440</name>
</gene>
<evidence type="ECO:0000313" key="8">
    <source>
        <dbReference type="Proteomes" id="UP000593892"/>
    </source>
</evidence>
<feature type="active site" evidence="4">
    <location>
        <position position="29"/>
    </location>
</feature>
<dbReference type="RefSeq" id="WP_194451438.1">
    <property type="nucleotide sequence ID" value="NZ_CP063849.1"/>
</dbReference>
<name>A0A7S7NTY6_PALFE</name>
<organism evidence="7 8">
    <name type="scientific">Paludibaculum fermentans</name>
    <dbReference type="NCBI Taxonomy" id="1473598"/>
    <lineage>
        <taxon>Bacteria</taxon>
        <taxon>Pseudomonadati</taxon>
        <taxon>Acidobacteriota</taxon>
        <taxon>Terriglobia</taxon>
        <taxon>Bryobacterales</taxon>
        <taxon>Bryobacteraceae</taxon>
        <taxon>Paludibaculum</taxon>
    </lineage>
</organism>
<dbReference type="PANTHER" id="PTHR47268:SF4">
    <property type="entry name" value="ACYLPHOSPHATASE"/>
    <property type="match status" value="1"/>
</dbReference>
<keyword evidence="8" id="KW-1185">Reference proteome</keyword>
<accession>A0A7S7NTY6</accession>
<keyword evidence="4" id="KW-0378">Hydrolase</keyword>
<proteinExistence type="inferred from homology"/>
<comment type="catalytic activity">
    <reaction evidence="3 4">
        <text>an acyl phosphate + H2O = a carboxylate + phosphate + H(+)</text>
        <dbReference type="Rhea" id="RHEA:14965"/>
        <dbReference type="ChEBI" id="CHEBI:15377"/>
        <dbReference type="ChEBI" id="CHEBI:15378"/>
        <dbReference type="ChEBI" id="CHEBI:29067"/>
        <dbReference type="ChEBI" id="CHEBI:43474"/>
        <dbReference type="ChEBI" id="CHEBI:59918"/>
        <dbReference type="EC" id="3.6.1.7"/>
    </reaction>
</comment>
<dbReference type="InterPro" id="IPR036046">
    <property type="entry name" value="Acylphosphatase-like_dom_sf"/>
</dbReference>
<dbReference type="PRINTS" id="PR00112">
    <property type="entry name" value="ACYLPHPHTASE"/>
</dbReference>
<dbReference type="PANTHER" id="PTHR47268">
    <property type="entry name" value="ACYLPHOSPHATASE"/>
    <property type="match status" value="1"/>
</dbReference>
<dbReference type="InterPro" id="IPR020456">
    <property type="entry name" value="Acylphosphatase"/>
</dbReference>
<dbReference type="GO" id="GO:0003998">
    <property type="term" value="F:acylphosphatase activity"/>
    <property type="evidence" value="ECO:0007669"/>
    <property type="project" value="UniProtKB-EC"/>
</dbReference>
<feature type="domain" description="Acylphosphatase-like" evidence="6">
    <location>
        <begin position="14"/>
        <end position="100"/>
    </location>
</feature>
<dbReference type="PROSITE" id="PS00151">
    <property type="entry name" value="ACYLPHOSPHATASE_2"/>
    <property type="match status" value="1"/>
</dbReference>
<dbReference type="EC" id="3.6.1.7" evidence="2 4"/>
<evidence type="ECO:0000256" key="1">
    <source>
        <dbReference type="ARBA" id="ARBA00005614"/>
    </source>
</evidence>
<dbReference type="AlphaFoldDB" id="A0A7S7NTY6"/>
<evidence type="ECO:0000256" key="4">
    <source>
        <dbReference type="PROSITE-ProRule" id="PRU00520"/>
    </source>
</evidence>
<dbReference type="InterPro" id="IPR001792">
    <property type="entry name" value="Acylphosphatase-like_dom"/>
</dbReference>
<reference evidence="7 8" key="1">
    <citation type="submission" date="2020-10" db="EMBL/GenBank/DDBJ databases">
        <title>Complete genome sequence of Paludibaculum fermentans P105T, a facultatively anaerobic acidobacterium capable of dissimilatory Fe(III) reduction.</title>
        <authorList>
            <person name="Dedysh S.N."/>
            <person name="Beletsky A.V."/>
            <person name="Kulichevskaya I.S."/>
            <person name="Mardanov A.V."/>
            <person name="Ravin N.V."/>
        </authorList>
    </citation>
    <scope>NUCLEOTIDE SEQUENCE [LARGE SCALE GENOMIC DNA]</scope>
    <source>
        <strain evidence="7 8">P105</strain>
    </source>
</reference>
<feature type="active site" evidence="4">
    <location>
        <position position="47"/>
    </location>
</feature>
<comment type="similarity">
    <text evidence="1 5">Belongs to the acylphosphatase family.</text>
</comment>
<dbReference type="SUPFAM" id="SSF54975">
    <property type="entry name" value="Acylphosphatase/BLUF domain-like"/>
    <property type="match status" value="1"/>
</dbReference>
<dbReference type="Pfam" id="PF00708">
    <property type="entry name" value="Acylphosphatase"/>
    <property type="match status" value="1"/>
</dbReference>